<protein>
    <recommendedName>
        <fullName evidence="3">Transposase</fullName>
    </recommendedName>
</protein>
<comment type="caution">
    <text evidence="1">The sequence shown here is derived from an EMBL/GenBank/DDBJ whole genome shotgun (WGS) entry which is preliminary data.</text>
</comment>
<sequence>MRRIAPSFPPEMWNVHNVTLCCGSRTNTICESWNNSFRPLVGRSHHSIWKTVDSLRKDHNNVQVAILLDSRGQPLRKRVHRSTAQLQQKLHNLCTSITDTYYLIIQINCNI</sequence>
<dbReference type="Proteomes" id="UP001208570">
    <property type="component" value="Unassembled WGS sequence"/>
</dbReference>
<evidence type="ECO:0008006" key="3">
    <source>
        <dbReference type="Google" id="ProtNLM"/>
    </source>
</evidence>
<proteinExistence type="predicted"/>
<organism evidence="1 2">
    <name type="scientific">Paralvinella palmiformis</name>
    <dbReference type="NCBI Taxonomy" id="53620"/>
    <lineage>
        <taxon>Eukaryota</taxon>
        <taxon>Metazoa</taxon>
        <taxon>Spiralia</taxon>
        <taxon>Lophotrochozoa</taxon>
        <taxon>Annelida</taxon>
        <taxon>Polychaeta</taxon>
        <taxon>Sedentaria</taxon>
        <taxon>Canalipalpata</taxon>
        <taxon>Terebellida</taxon>
        <taxon>Terebelliformia</taxon>
        <taxon>Alvinellidae</taxon>
        <taxon>Paralvinella</taxon>
    </lineage>
</organism>
<accession>A0AAD9MX36</accession>
<dbReference type="AlphaFoldDB" id="A0AAD9MX36"/>
<name>A0AAD9MX36_9ANNE</name>
<evidence type="ECO:0000313" key="2">
    <source>
        <dbReference type="Proteomes" id="UP001208570"/>
    </source>
</evidence>
<keyword evidence="2" id="KW-1185">Reference proteome</keyword>
<gene>
    <name evidence="1" type="ORF">LSH36_556g00031</name>
</gene>
<evidence type="ECO:0000313" key="1">
    <source>
        <dbReference type="EMBL" id="KAK2147368.1"/>
    </source>
</evidence>
<dbReference type="EMBL" id="JAODUP010000556">
    <property type="protein sequence ID" value="KAK2147368.1"/>
    <property type="molecule type" value="Genomic_DNA"/>
</dbReference>
<reference evidence="1" key="1">
    <citation type="journal article" date="2023" name="Mol. Biol. Evol.">
        <title>Third-Generation Sequencing Reveals the Adaptive Role of the Epigenome in Three Deep-Sea Polychaetes.</title>
        <authorList>
            <person name="Perez M."/>
            <person name="Aroh O."/>
            <person name="Sun Y."/>
            <person name="Lan Y."/>
            <person name="Juniper S.K."/>
            <person name="Young C.R."/>
            <person name="Angers B."/>
            <person name="Qian P.Y."/>
        </authorList>
    </citation>
    <scope>NUCLEOTIDE SEQUENCE</scope>
    <source>
        <strain evidence="1">P08H-3</strain>
    </source>
</reference>